<keyword evidence="2" id="KW-0812">Transmembrane</keyword>
<organism evidence="3 4">
    <name type="scientific">Legionella cardiaca</name>
    <dbReference type="NCBI Taxonomy" id="1071983"/>
    <lineage>
        <taxon>Bacteria</taxon>
        <taxon>Pseudomonadati</taxon>
        <taxon>Pseudomonadota</taxon>
        <taxon>Gammaproteobacteria</taxon>
        <taxon>Legionellales</taxon>
        <taxon>Legionellaceae</taxon>
        <taxon>Legionella</taxon>
    </lineage>
</organism>
<protein>
    <submittedName>
        <fullName evidence="3">Uncharacterized protein</fullName>
    </submittedName>
</protein>
<accession>A0ABY8AV40</accession>
<gene>
    <name evidence="3" type="ORF">PXX05_14210</name>
</gene>
<feature type="transmembrane region" description="Helical" evidence="2">
    <location>
        <begin position="178"/>
        <end position="199"/>
    </location>
</feature>
<reference evidence="3 4" key="1">
    <citation type="submission" date="2023-02" db="EMBL/GenBank/DDBJ databases">
        <title>Genome Sequence of L. cardiaca H63T.</title>
        <authorList>
            <person name="Lopez A.E."/>
            <person name="Cianciotto N.P."/>
        </authorList>
    </citation>
    <scope>NUCLEOTIDE SEQUENCE [LARGE SCALE GENOMIC DNA]</scope>
    <source>
        <strain evidence="3 4">H63</strain>
    </source>
</reference>
<proteinExistence type="predicted"/>
<dbReference type="EMBL" id="CP119078">
    <property type="protein sequence ID" value="WED43032.1"/>
    <property type="molecule type" value="Genomic_DNA"/>
</dbReference>
<dbReference type="Proteomes" id="UP001222087">
    <property type="component" value="Chromosome"/>
</dbReference>
<sequence>MEHIQDQDIAKLKELLRHTGEFIAYFELAETKMLEWRQDIEQQAQIQQNKSQQQLQNLHNELDTLQEVLTQAGIARFRLTAEKTLKQGEEHVNSLQKVSQQLLDEMTNGFQELNKLLEKSLSQIEQYTVRAIERLDEHFTQYDVHHFRRIANESCEQVERVAQNAVIKSQGLLGRFQWRAASLALCTTIITAFAIGFYVSNELPWEIHQQAKNEREAGKVLIKAWPTLTQEEKAKILNNHKPHKV</sequence>
<name>A0ABY8AV40_9GAMM</name>
<feature type="coiled-coil region" evidence="1">
    <location>
        <begin position="37"/>
        <end position="75"/>
    </location>
</feature>
<evidence type="ECO:0000313" key="3">
    <source>
        <dbReference type="EMBL" id="WED43032.1"/>
    </source>
</evidence>
<keyword evidence="2" id="KW-0472">Membrane</keyword>
<evidence type="ECO:0000256" key="2">
    <source>
        <dbReference type="SAM" id="Phobius"/>
    </source>
</evidence>
<keyword evidence="1" id="KW-0175">Coiled coil</keyword>
<keyword evidence="2" id="KW-1133">Transmembrane helix</keyword>
<dbReference type="RefSeq" id="WP_275088846.1">
    <property type="nucleotide sequence ID" value="NZ_CP119078.1"/>
</dbReference>
<evidence type="ECO:0000313" key="4">
    <source>
        <dbReference type="Proteomes" id="UP001222087"/>
    </source>
</evidence>
<evidence type="ECO:0000256" key="1">
    <source>
        <dbReference type="SAM" id="Coils"/>
    </source>
</evidence>
<keyword evidence="4" id="KW-1185">Reference proteome</keyword>